<evidence type="ECO:0008006" key="2">
    <source>
        <dbReference type="Google" id="ProtNLM"/>
    </source>
</evidence>
<reference evidence="1" key="1">
    <citation type="submission" date="2019-08" db="EMBL/GenBank/DDBJ databases">
        <authorList>
            <person name="Kucharzyk K."/>
            <person name="Murdoch R.W."/>
            <person name="Higgins S."/>
            <person name="Loffler F."/>
        </authorList>
    </citation>
    <scope>NUCLEOTIDE SEQUENCE</scope>
</reference>
<comment type="caution">
    <text evidence="1">The sequence shown here is derived from an EMBL/GenBank/DDBJ whole genome shotgun (WGS) entry which is preliminary data.</text>
</comment>
<organism evidence="1">
    <name type="scientific">bioreactor metagenome</name>
    <dbReference type="NCBI Taxonomy" id="1076179"/>
    <lineage>
        <taxon>unclassified sequences</taxon>
        <taxon>metagenomes</taxon>
        <taxon>ecological metagenomes</taxon>
    </lineage>
</organism>
<evidence type="ECO:0000313" key="1">
    <source>
        <dbReference type="EMBL" id="MPM67420.1"/>
    </source>
</evidence>
<name>A0A645BPP9_9ZZZZ</name>
<gene>
    <name evidence="1" type="ORF">SDC9_114342</name>
</gene>
<accession>A0A645BPP9</accession>
<protein>
    <recommendedName>
        <fullName evidence="2">NERD domain-containing protein</fullName>
    </recommendedName>
</protein>
<dbReference type="AlphaFoldDB" id="A0A645BPP9"/>
<sequence length="351" mass="40817">MEDLVVDRLSRILPTAKIGKNLKYRIQDTQYELDALFHIDSFVLFVEVKSGNLSQAAREGKTNRLKRDIQDIVLDAHNQCGRAYKYYLSMDYVDFYSKNEMITVSRKEQKYAYLLSISLDNLDIITANIQNITDQSTSPTVVTMSLYDLSIVTDILNDPSELFLYLDRREKVIRQRTINAHDEIDLFSTFLSQGLLFDKFKEYDSINITDFSKSLDIYYINKFGEKKKPKFYVNPLIIKFVEELAQINKPGWLEVVTTLKGFSKQAQLDIANSVIKVLQRSQKRGESDFSIINKDSGIGLTFYSCDELSDIRRRKMHAFIQKKKNEHSIEKWILLINIARSSRKVTDFIIC</sequence>
<proteinExistence type="predicted"/>
<dbReference type="EMBL" id="VSSQ01021678">
    <property type="protein sequence ID" value="MPM67420.1"/>
    <property type="molecule type" value="Genomic_DNA"/>
</dbReference>